<dbReference type="RefSeq" id="WP_282335156.1">
    <property type="nucleotide sequence ID" value="NZ_JASBRG010000007.1"/>
</dbReference>
<reference evidence="2 3" key="1">
    <citation type="submission" date="2023-05" db="EMBL/GenBank/DDBJ databases">
        <title>Genome sequence of Pinibacter sp. MAH-24.</title>
        <authorList>
            <person name="Huq M.A."/>
        </authorList>
    </citation>
    <scope>NUCLEOTIDE SEQUENCE [LARGE SCALE GENOMIC DNA]</scope>
    <source>
        <strain evidence="2 3">MAH-24</strain>
    </source>
</reference>
<proteinExistence type="predicted"/>
<protein>
    <submittedName>
        <fullName evidence="2">KTSC domain-containing protein</fullName>
    </submittedName>
</protein>
<dbReference type="EMBL" id="JASBRG010000007">
    <property type="protein sequence ID" value="MDI3321053.1"/>
    <property type="molecule type" value="Genomic_DNA"/>
</dbReference>
<evidence type="ECO:0000313" key="3">
    <source>
        <dbReference type="Proteomes" id="UP001226434"/>
    </source>
</evidence>
<comment type="caution">
    <text evidence="2">The sequence shown here is derived from an EMBL/GenBank/DDBJ whole genome shotgun (WGS) entry which is preliminary data.</text>
</comment>
<gene>
    <name evidence="2" type="ORF">QJ048_14770</name>
</gene>
<accession>A0ABT6REQ0</accession>
<keyword evidence="3" id="KW-1185">Reference proteome</keyword>
<evidence type="ECO:0000313" key="2">
    <source>
        <dbReference type="EMBL" id="MDI3321053.1"/>
    </source>
</evidence>
<dbReference type="InterPro" id="IPR025309">
    <property type="entry name" value="KTSC_dom"/>
</dbReference>
<sequence>MFIKRSPVKSSAISSIGYNADKKILEIEYISGDVYDYFKVPEHIFNELMQAESKGTFANTRIKEHYESEKKG</sequence>
<dbReference type="Pfam" id="PF13619">
    <property type="entry name" value="KTSC"/>
    <property type="match status" value="1"/>
</dbReference>
<dbReference type="Proteomes" id="UP001226434">
    <property type="component" value="Unassembled WGS sequence"/>
</dbReference>
<name>A0ABT6REQ0_9BACT</name>
<evidence type="ECO:0000259" key="1">
    <source>
        <dbReference type="Pfam" id="PF13619"/>
    </source>
</evidence>
<feature type="domain" description="KTSC" evidence="1">
    <location>
        <begin position="9"/>
        <end position="66"/>
    </location>
</feature>
<organism evidence="2 3">
    <name type="scientific">Pinibacter soli</name>
    <dbReference type="NCBI Taxonomy" id="3044211"/>
    <lineage>
        <taxon>Bacteria</taxon>
        <taxon>Pseudomonadati</taxon>
        <taxon>Bacteroidota</taxon>
        <taxon>Chitinophagia</taxon>
        <taxon>Chitinophagales</taxon>
        <taxon>Chitinophagaceae</taxon>
        <taxon>Pinibacter</taxon>
    </lineage>
</organism>